<name>A0A814BPN6_9BILA</name>
<dbReference type="AlphaFoldDB" id="A0A814BPN6"/>
<gene>
    <name evidence="2" type="ORF">FNK824_LOCUS19176</name>
    <name evidence="1" type="ORF">SEV965_LOCUS7109</name>
</gene>
<organism evidence="1 3">
    <name type="scientific">Rotaria sordida</name>
    <dbReference type="NCBI Taxonomy" id="392033"/>
    <lineage>
        <taxon>Eukaryota</taxon>
        <taxon>Metazoa</taxon>
        <taxon>Spiralia</taxon>
        <taxon>Gnathifera</taxon>
        <taxon>Rotifera</taxon>
        <taxon>Eurotatoria</taxon>
        <taxon>Bdelloidea</taxon>
        <taxon>Philodinida</taxon>
        <taxon>Philodinidae</taxon>
        <taxon>Rotaria</taxon>
    </lineage>
</organism>
<dbReference type="EMBL" id="CAJOBE010003329">
    <property type="protein sequence ID" value="CAF3874091.1"/>
    <property type="molecule type" value="Genomic_DNA"/>
</dbReference>
<accession>A0A814BPN6</accession>
<proteinExistence type="predicted"/>
<protein>
    <submittedName>
        <fullName evidence="1">Uncharacterized protein</fullName>
    </submittedName>
</protein>
<dbReference type="Proteomes" id="UP000663874">
    <property type="component" value="Unassembled WGS sequence"/>
</dbReference>
<evidence type="ECO:0000313" key="3">
    <source>
        <dbReference type="Proteomes" id="UP000663889"/>
    </source>
</evidence>
<comment type="caution">
    <text evidence="1">The sequence shown here is derived from an EMBL/GenBank/DDBJ whole genome shotgun (WGS) entry which is preliminary data.</text>
</comment>
<sequence>MTYTWKIPTFSDESFPSPYVNDHFDNNLSSSSIYDGFNKMMATVRQHFQQMSALSLSLAKGYTADLMEVKKKLDTVVPACTTTTTNLLPTRSIKNNRRKSLRTTQTTTCVKKLIIDGEKYIYKEITVINDKGKVISQINKYESISINTINDTTPSNVNE</sequence>
<evidence type="ECO:0000313" key="2">
    <source>
        <dbReference type="EMBL" id="CAF3874091.1"/>
    </source>
</evidence>
<reference evidence="1" key="1">
    <citation type="submission" date="2021-02" db="EMBL/GenBank/DDBJ databases">
        <authorList>
            <person name="Nowell W R."/>
        </authorList>
    </citation>
    <scope>NUCLEOTIDE SEQUENCE</scope>
</reference>
<dbReference type="EMBL" id="CAJNOU010000244">
    <property type="protein sequence ID" value="CAF0929715.1"/>
    <property type="molecule type" value="Genomic_DNA"/>
</dbReference>
<evidence type="ECO:0000313" key="1">
    <source>
        <dbReference type="EMBL" id="CAF0929715.1"/>
    </source>
</evidence>
<dbReference type="Proteomes" id="UP000663889">
    <property type="component" value="Unassembled WGS sequence"/>
</dbReference>